<dbReference type="OrthoDB" id="2372097at2"/>
<proteinExistence type="predicted"/>
<comment type="caution">
    <text evidence="4">The sequence shown here is derived from an EMBL/GenBank/DDBJ whole genome shotgun (WGS) entry which is preliminary data.</text>
</comment>
<feature type="domain" description="Sporulation protein YpeB PepSY1 and PepSY2" evidence="2">
    <location>
        <begin position="183"/>
        <end position="380"/>
    </location>
</feature>
<evidence type="ECO:0000259" key="2">
    <source>
        <dbReference type="Pfam" id="PF14620"/>
    </source>
</evidence>
<keyword evidence="5" id="KW-1185">Reference proteome</keyword>
<evidence type="ECO:0000259" key="1">
    <source>
        <dbReference type="Pfam" id="PF03413"/>
    </source>
</evidence>
<accession>A0A419T7N3</accession>
<evidence type="ECO:0000313" key="4">
    <source>
        <dbReference type="EMBL" id="RKD33481.1"/>
    </source>
</evidence>
<dbReference type="AlphaFoldDB" id="A0A419T7N3"/>
<evidence type="ECO:0000313" key="5">
    <source>
        <dbReference type="Proteomes" id="UP000284177"/>
    </source>
</evidence>
<dbReference type="Pfam" id="PF14620">
    <property type="entry name" value="YPEB_PepSY1-2"/>
    <property type="match status" value="1"/>
</dbReference>
<dbReference type="InterPro" id="IPR025711">
    <property type="entry name" value="PepSY"/>
</dbReference>
<dbReference type="InterPro" id="IPR048402">
    <property type="entry name" value="YpeB_N"/>
</dbReference>
<dbReference type="RefSeq" id="WP_120167614.1">
    <property type="nucleotide sequence ID" value="NZ_MCIB01000005.1"/>
</dbReference>
<dbReference type="Proteomes" id="UP000284177">
    <property type="component" value="Unassembled WGS sequence"/>
</dbReference>
<name>A0A419T7N3_9FIRM</name>
<sequence>MENNRWILPIVLAVALVFAGVWGYNEYQQKNDYKVMLNNEYQRLFYDMKDNIENVQVSLSKALLSKSREQNVVLLSQIWQQSMEAQEKLSQLPIRHKDLSKTQKFLNQVGDYAFALLQEHLDGKSLSSKQRQSLFQLQDYTAYLSKELTNIHNKLMTGKLNFNAVRRREDKELDKTNEKMLDADLTKFEEKISNNYPELIYDGPFADQVLKVKPRGLGKGKVNANQAKEIASNFIGSKKTRKITSFEEGQNMKAADIQSYTFSIAPENEEKERAIYISVSKTGGKVVWMVNPRPVNNPKISVKEAEKNAKKFLDEKGYKNMEPNYSLKYDGIALFNFAYKEDDVTVYADNIKVKVALDNGEIVGFDAAAYLKSHYDRDIPEPKITEEEAREKVRDGFNIENIRLAMIPLEGIKEVLCYEFKGKYKGADFIIYINALNGEEEKILKVIRNENGTLMI</sequence>
<evidence type="ECO:0000259" key="3">
    <source>
        <dbReference type="Pfam" id="PF20769"/>
    </source>
</evidence>
<reference evidence="4 5" key="1">
    <citation type="submission" date="2016-08" db="EMBL/GenBank/DDBJ databases">
        <title>Novel Firmicutes and Novel Genomes.</title>
        <authorList>
            <person name="Poppleton D.I."/>
            <person name="Gribaldo S."/>
        </authorList>
    </citation>
    <scope>NUCLEOTIDE SEQUENCE [LARGE SCALE GENOMIC DNA]</scope>
    <source>
        <strain evidence="4 5">CTT3</strain>
    </source>
</reference>
<dbReference type="InterPro" id="IPR014239">
    <property type="entry name" value="YpeB_PepSY1-2"/>
</dbReference>
<protein>
    <submittedName>
        <fullName evidence="4">Germination protein YpeB</fullName>
    </submittedName>
</protein>
<feature type="domain" description="Sporulation protein YpeB N-terminal" evidence="3">
    <location>
        <begin position="29"/>
        <end position="162"/>
    </location>
</feature>
<gene>
    <name evidence="4" type="ORF">BET03_08835</name>
</gene>
<dbReference type="Pfam" id="PF03413">
    <property type="entry name" value="PepSY"/>
    <property type="match status" value="1"/>
</dbReference>
<organism evidence="4 5">
    <name type="scientific">Thermohalobacter berrensis</name>
    <dbReference type="NCBI Taxonomy" id="99594"/>
    <lineage>
        <taxon>Bacteria</taxon>
        <taxon>Bacillati</taxon>
        <taxon>Bacillota</taxon>
        <taxon>Tissierellia</taxon>
        <taxon>Tissierellales</taxon>
        <taxon>Thermohalobacteraceae</taxon>
        <taxon>Thermohalobacter</taxon>
    </lineage>
</organism>
<dbReference type="NCBIfam" id="TIGR02889">
    <property type="entry name" value="spore_YpeB"/>
    <property type="match status" value="1"/>
</dbReference>
<dbReference type="GO" id="GO:0009847">
    <property type="term" value="P:spore germination"/>
    <property type="evidence" value="ECO:0007669"/>
    <property type="project" value="InterPro"/>
</dbReference>
<dbReference type="EMBL" id="MCIB01000005">
    <property type="protein sequence ID" value="RKD33481.1"/>
    <property type="molecule type" value="Genomic_DNA"/>
</dbReference>
<feature type="domain" description="PepSY" evidence="1">
    <location>
        <begin position="383"/>
        <end position="443"/>
    </location>
</feature>
<dbReference type="Pfam" id="PF20769">
    <property type="entry name" value="YPEB_N"/>
    <property type="match status" value="1"/>
</dbReference>